<dbReference type="Pfam" id="PF11280">
    <property type="entry name" value="DUF3081"/>
    <property type="match status" value="1"/>
</dbReference>
<organism evidence="1 2">
    <name type="scientific">Shewanella algicola</name>
    <dbReference type="NCBI Taxonomy" id="640633"/>
    <lineage>
        <taxon>Bacteria</taxon>
        <taxon>Pseudomonadati</taxon>
        <taxon>Pseudomonadota</taxon>
        <taxon>Gammaproteobacteria</taxon>
        <taxon>Alteromonadales</taxon>
        <taxon>Shewanellaceae</taxon>
        <taxon>Shewanella</taxon>
    </lineage>
</organism>
<evidence type="ECO:0000313" key="2">
    <source>
        <dbReference type="Proteomes" id="UP001139408"/>
    </source>
</evidence>
<name>A0A9X1Z231_9GAMM</name>
<proteinExistence type="predicted"/>
<evidence type="ECO:0000313" key="1">
    <source>
        <dbReference type="EMBL" id="MCL1103836.1"/>
    </source>
</evidence>
<gene>
    <name evidence="1" type="ORF">L2749_00935</name>
</gene>
<dbReference type="RefSeq" id="WP_188923401.1">
    <property type="nucleotide sequence ID" value="NZ_BMQI01000001.1"/>
</dbReference>
<dbReference type="EMBL" id="JAKILJ010000001">
    <property type="protein sequence ID" value="MCL1103836.1"/>
    <property type="molecule type" value="Genomic_DNA"/>
</dbReference>
<dbReference type="InterPro" id="IPR021432">
    <property type="entry name" value="DUF3081"/>
</dbReference>
<protein>
    <submittedName>
        <fullName evidence="1">DUF3081 domain-containing protein</fullName>
    </submittedName>
</protein>
<comment type="caution">
    <text evidence="1">The sequence shown here is derived from an EMBL/GenBank/DDBJ whole genome shotgun (WGS) entry which is preliminary data.</text>
</comment>
<dbReference type="AlphaFoldDB" id="A0A9X1Z231"/>
<sequence length="102" mass="11757">MKNEIDIQRALKVFNKVTQYGEKRVTSHEEGSNSIYGDGYHLCGINAQTDHDGYTIVLSDVQVSLTVFFHNKYQFEYPTLDALDNFLRRFTDVESYQVAKAI</sequence>
<accession>A0A9X1Z231</accession>
<dbReference type="Proteomes" id="UP001139408">
    <property type="component" value="Unassembled WGS sequence"/>
</dbReference>
<keyword evidence="2" id="KW-1185">Reference proteome</keyword>
<reference evidence="1" key="1">
    <citation type="submission" date="2022-01" db="EMBL/GenBank/DDBJ databases">
        <title>Whole genome-based taxonomy of the Shewanellaceae.</title>
        <authorList>
            <person name="Martin-Rodriguez A.J."/>
        </authorList>
    </citation>
    <scope>NUCLEOTIDE SEQUENCE</scope>
    <source>
        <strain evidence="1">DSM 23803</strain>
    </source>
</reference>